<accession>A0R6H4</accession>
<proteinExistence type="predicted"/>
<evidence type="ECO:0000256" key="1">
    <source>
        <dbReference type="SAM" id="MobiDB-lite"/>
    </source>
</evidence>
<dbReference type="KEGG" id="msm:MSMEG_6550"/>
<sequence length="76" mass="8907">MDVGYRRERRAQAGRPGQDLRTQRHASGQYRRRQPAHQRQELGLHRRTGSHQCLLIPISTRRPPGPRRSSHPRAPR</sequence>
<reference evidence="2 3" key="1">
    <citation type="submission" date="2006-10" db="EMBL/GenBank/DDBJ databases">
        <authorList>
            <person name="Fleischmann R.D."/>
            <person name="Dodson R.J."/>
            <person name="Haft D.H."/>
            <person name="Merkel J.S."/>
            <person name="Nelson W.C."/>
            <person name="Fraser C.M."/>
        </authorList>
    </citation>
    <scope>NUCLEOTIDE SEQUENCE [LARGE SCALE GENOMIC DNA]</scope>
    <source>
        <strain evidence="3">ATCC 700084 / mc(2)155</strain>
    </source>
</reference>
<keyword evidence="3" id="KW-1185">Reference proteome</keyword>
<gene>
    <name evidence="2" type="ordered locus">MSMEG_6550</name>
</gene>
<evidence type="ECO:0000313" key="2">
    <source>
        <dbReference type="EMBL" id="ABK75815.1"/>
    </source>
</evidence>
<protein>
    <submittedName>
        <fullName evidence="2">Uncharacterized protein</fullName>
    </submittedName>
</protein>
<feature type="compositionally biased region" description="Basic residues" evidence="1">
    <location>
        <begin position="64"/>
        <end position="76"/>
    </location>
</feature>
<name>A0R6H4_MYCS2</name>
<dbReference type="AlphaFoldDB" id="A0R6H4"/>
<evidence type="ECO:0000313" key="3">
    <source>
        <dbReference type="Proteomes" id="UP000000757"/>
    </source>
</evidence>
<feature type="region of interest" description="Disordered" evidence="1">
    <location>
        <begin position="1"/>
        <end position="76"/>
    </location>
</feature>
<organism evidence="2 3">
    <name type="scientific">Mycolicibacterium smegmatis (strain ATCC 700084 / mc(2)155)</name>
    <name type="common">Mycobacterium smegmatis</name>
    <dbReference type="NCBI Taxonomy" id="246196"/>
    <lineage>
        <taxon>Bacteria</taxon>
        <taxon>Bacillati</taxon>
        <taxon>Actinomycetota</taxon>
        <taxon>Actinomycetes</taxon>
        <taxon>Mycobacteriales</taxon>
        <taxon>Mycobacteriaceae</taxon>
        <taxon>Mycolicibacterium</taxon>
    </lineage>
</organism>
<dbReference type="EMBL" id="CP000480">
    <property type="protein sequence ID" value="ABK75815.1"/>
    <property type="molecule type" value="Genomic_DNA"/>
</dbReference>
<dbReference type="Proteomes" id="UP000000757">
    <property type="component" value="Chromosome"/>
</dbReference>